<dbReference type="InterPro" id="IPR011990">
    <property type="entry name" value="TPR-like_helical_dom_sf"/>
</dbReference>
<organism evidence="3 4">
    <name type="scientific">Tumebacillus algifaecis</name>
    <dbReference type="NCBI Taxonomy" id="1214604"/>
    <lineage>
        <taxon>Bacteria</taxon>
        <taxon>Bacillati</taxon>
        <taxon>Bacillota</taxon>
        <taxon>Bacilli</taxon>
        <taxon>Bacillales</taxon>
        <taxon>Alicyclobacillaceae</taxon>
        <taxon>Tumebacillus</taxon>
    </lineage>
</organism>
<reference evidence="3 4" key="1">
    <citation type="journal article" date="2015" name="Int. J. Syst. Evol. Microbiol.">
        <title>Tumebacillus algifaecis sp. nov., isolated from decomposing algal scum.</title>
        <authorList>
            <person name="Wu Y.F."/>
            <person name="Zhang B."/>
            <person name="Xing P."/>
            <person name="Wu Q.L."/>
            <person name="Liu S.J."/>
        </authorList>
    </citation>
    <scope>NUCLEOTIDE SEQUENCE [LARGE SCALE GENOMIC DNA]</scope>
    <source>
        <strain evidence="3 4">THMBR28</strain>
    </source>
</reference>
<dbReference type="Pfam" id="PF01381">
    <property type="entry name" value="HTH_3"/>
    <property type="match status" value="1"/>
</dbReference>
<dbReference type="SMART" id="SM00530">
    <property type="entry name" value="HTH_XRE"/>
    <property type="match status" value="1"/>
</dbReference>
<dbReference type="GO" id="GO:0003700">
    <property type="term" value="F:DNA-binding transcription factor activity"/>
    <property type="evidence" value="ECO:0007669"/>
    <property type="project" value="TreeGrafter"/>
</dbReference>
<proteinExistence type="predicted"/>
<dbReference type="EMBL" id="CP022657">
    <property type="protein sequence ID" value="ASS75455.1"/>
    <property type="molecule type" value="Genomic_DNA"/>
</dbReference>
<dbReference type="InterPro" id="IPR050807">
    <property type="entry name" value="TransReg_Diox_bact_type"/>
</dbReference>
<dbReference type="InterPro" id="IPR010982">
    <property type="entry name" value="Lambda_DNA-bd_dom_sf"/>
</dbReference>
<dbReference type="AlphaFoldDB" id="A0A223D1V7"/>
<name>A0A223D1V7_9BACL</name>
<dbReference type="SUPFAM" id="SSF48452">
    <property type="entry name" value="TPR-like"/>
    <property type="match status" value="2"/>
</dbReference>
<dbReference type="Gene3D" id="1.25.40.10">
    <property type="entry name" value="Tetratricopeptide repeat domain"/>
    <property type="match status" value="2"/>
</dbReference>
<evidence type="ECO:0000313" key="4">
    <source>
        <dbReference type="Proteomes" id="UP000214688"/>
    </source>
</evidence>
<gene>
    <name evidence="3" type="ORF">CIG75_11025</name>
</gene>
<protein>
    <recommendedName>
        <fullName evidence="2">HTH cro/C1-type domain-containing protein</fullName>
    </recommendedName>
</protein>
<feature type="domain" description="HTH cro/C1-type" evidence="2">
    <location>
        <begin position="13"/>
        <end position="66"/>
    </location>
</feature>
<dbReference type="SUPFAM" id="SSF47413">
    <property type="entry name" value="lambda repressor-like DNA-binding domains"/>
    <property type="match status" value="1"/>
</dbReference>
<dbReference type="OrthoDB" id="252257at2"/>
<dbReference type="PANTHER" id="PTHR46797">
    <property type="entry name" value="HTH-TYPE TRANSCRIPTIONAL REGULATOR"/>
    <property type="match status" value="1"/>
</dbReference>
<keyword evidence="1" id="KW-0238">DNA-binding</keyword>
<dbReference type="InterPro" id="IPR001387">
    <property type="entry name" value="Cro/C1-type_HTH"/>
</dbReference>
<dbReference type="KEGG" id="tab:CIG75_11025"/>
<evidence type="ECO:0000313" key="3">
    <source>
        <dbReference type="EMBL" id="ASS75455.1"/>
    </source>
</evidence>
<dbReference type="GO" id="GO:0003677">
    <property type="term" value="F:DNA binding"/>
    <property type="evidence" value="ECO:0007669"/>
    <property type="project" value="UniProtKB-KW"/>
</dbReference>
<dbReference type="Pfam" id="PF13424">
    <property type="entry name" value="TPR_12"/>
    <property type="match status" value="1"/>
</dbReference>
<dbReference type="CDD" id="cd00093">
    <property type="entry name" value="HTH_XRE"/>
    <property type="match status" value="1"/>
</dbReference>
<dbReference type="SMART" id="SM00028">
    <property type="entry name" value="TPR"/>
    <property type="match status" value="4"/>
</dbReference>
<dbReference type="RefSeq" id="WP_094236699.1">
    <property type="nucleotide sequence ID" value="NZ_CP022657.1"/>
</dbReference>
<dbReference type="PROSITE" id="PS50943">
    <property type="entry name" value="HTH_CROC1"/>
    <property type="match status" value="1"/>
</dbReference>
<evidence type="ECO:0000256" key="1">
    <source>
        <dbReference type="ARBA" id="ARBA00023125"/>
    </source>
</evidence>
<dbReference type="PANTHER" id="PTHR46797:SF1">
    <property type="entry name" value="METHYLPHOSPHONATE SYNTHASE"/>
    <property type="match status" value="1"/>
</dbReference>
<evidence type="ECO:0000259" key="2">
    <source>
        <dbReference type="PROSITE" id="PS50943"/>
    </source>
</evidence>
<dbReference type="GO" id="GO:0005829">
    <property type="term" value="C:cytosol"/>
    <property type="evidence" value="ECO:0007669"/>
    <property type="project" value="TreeGrafter"/>
</dbReference>
<dbReference type="InterPro" id="IPR019734">
    <property type="entry name" value="TPR_rpt"/>
</dbReference>
<sequence length="438" mass="49677">MSINPLETLGQRIKRLRLEKGMTQSELADDYVTVSMISQIERGKNTPSVELVQHIAKKLQVPLHDLMKNEVEQMETAWKHQLAKVYLLTKQPVEAEPLLLSLREMKELSQIHQIELTMELAECYYLQKQSEDALALLLPLVEELESVTFDDIRILSMLHNTLGNVYYQKQNYTDASYHYRRAHDLTLRFPVFDQLAARISYNVGITYQLHGHHGQSELYLKRAYEFFQNTEHIYEIAATLVAKGITYKNLHEYKLASESLTTAAGIFYAMNLIQESCDTKVTLAAAVIAKENPVAALTQLEECLRFYETAESYADLLLVYSQMALIQLAASQFDAASQHLCQAAAIIERCADDRSPSIGVYFQTHARYHLLVHNYSLAVDFAFKAAAAFASIELLADQVDSLQIACDAYHLNGCDTQAFQTAQQCCEILKRLNGRSDS</sequence>
<keyword evidence="4" id="KW-1185">Reference proteome</keyword>
<accession>A0A223D1V7</accession>
<dbReference type="Proteomes" id="UP000214688">
    <property type="component" value="Chromosome"/>
</dbReference>